<sequence>MGRCVIKAARDEDLYLEWSSIVDACTRVGTRADFLASGHRPEALDRADRNGTSDCVAQLGGWDDESLGVGTTEHRQHEGPLILNRADLAAFARHLAAGHSQQAENLLIPDPEPLGETA</sequence>
<keyword evidence="3" id="KW-1185">Reference proteome</keyword>
<organism evidence="2 3">
    <name type="scientific">Streptomyces mutabilis</name>
    <dbReference type="NCBI Taxonomy" id="67332"/>
    <lineage>
        <taxon>Bacteria</taxon>
        <taxon>Bacillati</taxon>
        <taxon>Actinomycetota</taxon>
        <taxon>Actinomycetes</taxon>
        <taxon>Kitasatosporales</taxon>
        <taxon>Streptomycetaceae</taxon>
        <taxon>Streptomyces</taxon>
    </lineage>
</organism>
<name>A0A086MR05_9ACTN</name>
<feature type="region of interest" description="Disordered" evidence="1">
    <location>
        <begin position="99"/>
        <end position="118"/>
    </location>
</feature>
<dbReference type="AlphaFoldDB" id="A0A086MR05"/>
<proteinExistence type="predicted"/>
<dbReference type="EMBL" id="JNFQ01000007">
    <property type="protein sequence ID" value="KFG71323.1"/>
    <property type="molecule type" value="Genomic_DNA"/>
</dbReference>
<evidence type="ECO:0000313" key="3">
    <source>
        <dbReference type="Proteomes" id="UP000029095"/>
    </source>
</evidence>
<dbReference type="Proteomes" id="UP000029095">
    <property type="component" value="Unassembled WGS sequence"/>
</dbReference>
<protein>
    <submittedName>
        <fullName evidence="2">Uncharacterized protein</fullName>
    </submittedName>
</protein>
<accession>A0A086MR05</accession>
<gene>
    <name evidence="2" type="ORF">FM21_33975</name>
</gene>
<evidence type="ECO:0000256" key="1">
    <source>
        <dbReference type="SAM" id="MobiDB-lite"/>
    </source>
</evidence>
<reference evidence="2 3" key="1">
    <citation type="submission" date="2014-05" db="EMBL/GenBank/DDBJ databases">
        <title>Complete genome sequence of the Streptomyces mutabilis TRM45540.</title>
        <authorList>
            <person name="Luo X."/>
            <person name="Zhang L."/>
        </authorList>
    </citation>
    <scope>NUCLEOTIDE SEQUENCE [LARGE SCALE GENOMIC DNA]</scope>
    <source>
        <strain evidence="2 3">TRM45540</strain>
    </source>
</reference>
<evidence type="ECO:0000313" key="2">
    <source>
        <dbReference type="EMBL" id="KFG71323.1"/>
    </source>
</evidence>
<dbReference type="RefSeq" id="WP_043385615.1">
    <property type="nucleotide sequence ID" value="NZ_KN039950.1"/>
</dbReference>
<comment type="caution">
    <text evidence="2">The sequence shown here is derived from an EMBL/GenBank/DDBJ whole genome shotgun (WGS) entry which is preliminary data.</text>
</comment>
<dbReference type="HOGENOM" id="CLU_2071836_0_0_11"/>